<dbReference type="InterPro" id="IPR002016">
    <property type="entry name" value="Haem_peroxidase"/>
</dbReference>
<evidence type="ECO:0000256" key="4">
    <source>
        <dbReference type="ARBA" id="ARBA00012313"/>
    </source>
</evidence>
<evidence type="ECO:0000313" key="21">
    <source>
        <dbReference type="Proteomes" id="UP000233551"/>
    </source>
</evidence>
<dbReference type="PRINTS" id="PR00458">
    <property type="entry name" value="PEROXIDASE"/>
</dbReference>
<organism evidence="20 21">
    <name type="scientific">Punica granatum</name>
    <name type="common">Pomegranate</name>
    <dbReference type="NCBI Taxonomy" id="22663"/>
    <lineage>
        <taxon>Eukaryota</taxon>
        <taxon>Viridiplantae</taxon>
        <taxon>Streptophyta</taxon>
        <taxon>Embryophyta</taxon>
        <taxon>Tracheophyta</taxon>
        <taxon>Spermatophyta</taxon>
        <taxon>Magnoliopsida</taxon>
        <taxon>eudicotyledons</taxon>
        <taxon>Gunneridae</taxon>
        <taxon>Pentapetalae</taxon>
        <taxon>rosids</taxon>
        <taxon>malvids</taxon>
        <taxon>Myrtales</taxon>
        <taxon>Lythraceae</taxon>
        <taxon>Punica</taxon>
    </lineage>
</organism>
<evidence type="ECO:0000256" key="13">
    <source>
        <dbReference type="PIRSR" id="PIRSR600823-1"/>
    </source>
</evidence>
<dbReference type="FunFam" id="1.10.520.10:FF:000001">
    <property type="entry name" value="Peroxidase"/>
    <property type="match status" value="1"/>
</dbReference>
<comment type="catalytic activity">
    <reaction evidence="1 18">
        <text>2 a phenolic donor + H2O2 = 2 a phenolic radical donor + 2 H2O</text>
        <dbReference type="Rhea" id="RHEA:56136"/>
        <dbReference type="ChEBI" id="CHEBI:15377"/>
        <dbReference type="ChEBI" id="CHEBI:16240"/>
        <dbReference type="ChEBI" id="CHEBI:139520"/>
        <dbReference type="ChEBI" id="CHEBI:139521"/>
        <dbReference type="EC" id="1.11.1.7"/>
    </reaction>
</comment>
<proteinExistence type="inferred from homology"/>
<dbReference type="Gene3D" id="1.10.420.10">
    <property type="entry name" value="Peroxidase, domain 2"/>
    <property type="match status" value="1"/>
</dbReference>
<evidence type="ECO:0000256" key="1">
    <source>
        <dbReference type="ARBA" id="ARBA00000189"/>
    </source>
</evidence>
<dbReference type="InterPro" id="IPR000823">
    <property type="entry name" value="Peroxidase_pln"/>
</dbReference>
<dbReference type="PRINTS" id="PR00461">
    <property type="entry name" value="PLPEROXIDASE"/>
</dbReference>
<keyword evidence="9 18" id="KW-0560">Oxidoreductase</keyword>
<evidence type="ECO:0000256" key="14">
    <source>
        <dbReference type="PIRSR" id="PIRSR600823-2"/>
    </source>
</evidence>
<dbReference type="GO" id="GO:0042744">
    <property type="term" value="P:hydrogen peroxide catabolic process"/>
    <property type="evidence" value="ECO:0007669"/>
    <property type="project" value="UniProtKB-KW"/>
</dbReference>
<dbReference type="GO" id="GO:0006979">
    <property type="term" value="P:response to oxidative stress"/>
    <property type="evidence" value="ECO:0007669"/>
    <property type="project" value="UniProtKB-UniRule"/>
</dbReference>
<feature type="binding site" evidence="15">
    <location>
        <position position="74"/>
    </location>
    <ligand>
        <name>Ca(2+)</name>
        <dbReference type="ChEBI" id="CHEBI:29108"/>
        <label>1</label>
    </ligand>
</feature>
<comment type="cofactor">
    <cofactor evidence="15 18">
        <name>Ca(2+)</name>
        <dbReference type="ChEBI" id="CHEBI:29108"/>
    </cofactor>
    <text evidence="15 18">Binds 2 calcium ions per subunit.</text>
</comment>
<dbReference type="STRING" id="22663.A0A2I0I7K5"/>
<dbReference type="EMBL" id="PGOL01003806">
    <property type="protein sequence ID" value="PKI39650.1"/>
    <property type="molecule type" value="Genomic_DNA"/>
</dbReference>
<sequence length="342" mass="37192">MANLFTYLSFYVVVYCSFSLATPMPLKFGFYQNTCPQAEIIVRDAVKNALAADPAVPAALIRLHFHDCFIRGCDGSVLLNSTPNNRAEKNSSMNLGIGGFEVIDDAKSKIEAQCPGIVSCADIVAFAARDGVQSAGGNPYSVPAGRRDGRVSLATEVDKNLPGPFFSLMQLKENFARKGLSLDEMVTLSGAHSIGDSHCSAFSKRLYSFKSTYLQDPSLNGTYLAKFTSFILLVPISIRTYADFLKTKCPQSGDTDPTVSLDPGTPSSLDNTYYKNLKVGKGLLASDQVLWTTPATRATVKSYSNHPSSWARKFTRAMVHMGSIEVLTGTQGEIRKNCRVMN</sequence>
<evidence type="ECO:0000256" key="8">
    <source>
        <dbReference type="ARBA" id="ARBA00022837"/>
    </source>
</evidence>
<dbReference type="GO" id="GO:0140825">
    <property type="term" value="F:lactoperoxidase activity"/>
    <property type="evidence" value="ECO:0007669"/>
    <property type="project" value="UniProtKB-EC"/>
</dbReference>
<keyword evidence="12" id="KW-0325">Glycoprotein</keyword>
<dbReference type="PROSITE" id="PS00435">
    <property type="entry name" value="PEROXIDASE_1"/>
    <property type="match status" value="1"/>
</dbReference>
<feature type="disulfide bond" evidence="17">
    <location>
        <begin position="35"/>
        <end position="114"/>
    </location>
</feature>
<dbReference type="GO" id="GO:0046872">
    <property type="term" value="F:metal ion binding"/>
    <property type="evidence" value="ECO:0007669"/>
    <property type="project" value="UniProtKB-UniRule"/>
</dbReference>
<dbReference type="Proteomes" id="UP000233551">
    <property type="component" value="Unassembled WGS sequence"/>
</dbReference>
<dbReference type="AlphaFoldDB" id="A0A2I0I7K5"/>
<evidence type="ECO:0000256" key="12">
    <source>
        <dbReference type="ARBA" id="ARBA00023180"/>
    </source>
</evidence>
<protein>
    <recommendedName>
        <fullName evidence="4 18">Peroxidase</fullName>
        <ecNumber evidence="4 18">1.11.1.7</ecNumber>
    </recommendedName>
</protein>
<feature type="binding site" evidence="15">
    <location>
        <position position="72"/>
    </location>
    <ligand>
        <name>Ca(2+)</name>
        <dbReference type="ChEBI" id="CHEBI:29108"/>
        <label>1</label>
    </ligand>
</feature>
<dbReference type="InterPro" id="IPR019793">
    <property type="entry name" value="Peroxidases_heam-ligand_BS"/>
</dbReference>
<dbReference type="PROSITE" id="PS50873">
    <property type="entry name" value="PEROXIDASE_4"/>
    <property type="match status" value="1"/>
</dbReference>
<feature type="binding site" evidence="15">
    <location>
        <position position="270"/>
    </location>
    <ligand>
        <name>Ca(2+)</name>
        <dbReference type="ChEBI" id="CHEBI:29108"/>
        <label>2</label>
    </ligand>
</feature>
<feature type="disulfide bond" evidence="17">
    <location>
        <begin position="199"/>
        <end position="249"/>
    </location>
</feature>
<evidence type="ECO:0000256" key="18">
    <source>
        <dbReference type="RuleBase" id="RU362060"/>
    </source>
</evidence>
<feature type="active site" description="Proton acceptor" evidence="13">
    <location>
        <position position="66"/>
    </location>
</feature>
<keyword evidence="11 17" id="KW-1015">Disulfide bond</keyword>
<accession>A0A2I0I7K5</accession>
<evidence type="ECO:0000256" key="7">
    <source>
        <dbReference type="ARBA" id="ARBA00022723"/>
    </source>
</evidence>
<reference evidence="20 21" key="1">
    <citation type="submission" date="2017-11" db="EMBL/GenBank/DDBJ databases">
        <title>De-novo sequencing of pomegranate (Punica granatum L.) genome.</title>
        <authorList>
            <person name="Akparov Z."/>
            <person name="Amiraslanov A."/>
            <person name="Hajiyeva S."/>
            <person name="Abbasov M."/>
            <person name="Kaur K."/>
            <person name="Hamwieh A."/>
            <person name="Solovyev V."/>
            <person name="Salamov A."/>
            <person name="Braich B."/>
            <person name="Kosarev P."/>
            <person name="Mahmoud A."/>
            <person name="Hajiyev E."/>
            <person name="Babayeva S."/>
            <person name="Izzatullayeva V."/>
            <person name="Mammadov A."/>
            <person name="Mammadov A."/>
            <person name="Sharifova S."/>
            <person name="Ojaghi J."/>
            <person name="Eynullazada K."/>
            <person name="Bayramov B."/>
            <person name="Abdulazimova A."/>
            <person name="Shahmuradov I."/>
        </authorList>
    </citation>
    <scope>NUCLEOTIDE SEQUENCE [LARGE SCALE GENOMIC DNA]</scope>
    <source>
        <strain evidence="21">cv. AG2017</strain>
        <tissue evidence="20">Leaf</tissue>
    </source>
</reference>
<keyword evidence="7 15" id="KW-0479">Metal-binding</keyword>
<evidence type="ECO:0000256" key="10">
    <source>
        <dbReference type="ARBA" id="ARBA00023004"/>
    </source>
</evidence>
<keyword evidence="8 15" id="KW-0106">Calcium</keyword>
<comment type="similarity">
    <text evidence="3">Belongs to the peroxidase family. Ascorbate peroxidase subfamily.</text>
</comment>
<keyword evidence="5 18" id="KW-0575">Peroxidase</keyword>
<feature type="binding site" evidence="15">
    <location>
        <position position="67"/>
    </location>
    <ligand>
        <name>Ca(2+)</name>
        <dbReference type="ChEBI" id="CHEBI:29108"/>
        <label>1</label>
    </ligand>
</feature>
<feature type="binding site" evidence="14">
    <location>
        <position position="162"/>
    </location>
    <ligand>
        <name>substrate</name>
    </ligand>
</feature>
<keyword evidence="6 18" id="KW-0349">Heme</keyword>
<keyword evidence="18" id="KW-0964">Secreted</keyword>
<evidence type="ECO:0000256" key="2">
    <source>
        <dbReference type="ARBA" id="ARBA00002322"/>
    </source>
</evidence>
<comment type="cofactor">
    <cofactor evidence="15 18">
        <name>heme b</name>
        <dbReference type="ChEBI" id="CHEBI:60344"/>
    </cofactor>
    <text evidence="15 18">Binds 1 heme b (iron(II)-protoporphyrin IX) group per subunit.</text>
</comment>
<feature type="binding site" evidence="15">
    <location>
        <position position="265"/>
    </location>
    <ligand>
        <name>Ca(2+)</name>
        <dbReference type="ChEBI" id="CHEBI:29108"/>
        <label>2</label>
    </ligand>
</feature>
<evidence type="ECO:0000256" key="11">
    <source>
        <dbReference type="ARBA" id="ARBA00023157"/>
    </source>
</evidence>
<evidence type="ECO:0000259" key="19">
    <source>
        <dbReference type="PROSITE" id="PS50873"/>
    </source>
</evidence>
<name>A0A2I0I7K5_PUNGR</name>
<evidence type="ECO:0000256" key="9">
    <source>
        <dbReference type="ARBA" id="ARBA00023002"/>
    </source>
</evidence>
<dbReference type="GO" id="GO:0020037">
    <property type="term" value="F:heme binding"/>
    <property type="evidence" value="ECO:0007669"/>
    <property type="project" value="UniProtKB-UniRule"/>
</dbReference>
<dbReference type="Pfam" id="PF00141">
    <property type="entry name" value="peroxidase"/>
    <property type="match status" value="1"/>
</dbReference>
<dbReference type="EC" id="1.11.1.7" evidence="4 18"/>
<feature type="binding site" evidence="15">
    <location>
        <position position="76"/>
    </location>
    <ligand>
        <name>Ca(2+)</name>
        <dbReference type="ChEBI" id="CHEBI:29108"/>
        <label>1</label>
    </ligand>
</feature>
<feature type="domain" description="Plant heme peroxidase family profile" evidence="19">
    <location>
        <begin position="25"/>
        <end position="342"/>
    </location>
</feature>
<feature type="binding site" description="axial binding residue" evidence="15">
    <location>
        <position position="192"/>
    </location>
    <ligand>
        <name>heme b</name>
        <dbReference type="ChEBI" id="CHEBI:60344"/>
    </ligand>
    <ligandPart>
        <name>Fe</name>
        <dbReference type="ChEBI" id="CHEBI:18248"/>
    </ligandPart>
</feature>
<keyword evidence="18" id="KW-0376">Hydrogen peroxide</keyword>
<dbReference type="PANTHER" id="PTHR31517:SF84">
    <property type="entry name" value="PEROXIDASE"/>
    <property type="match status" value="1"/>
</dbReference>
<evidence type="ECO:0000313" key="20">
    <source>
        <dbReference type="EMBL" id="PKI39650.1"/>
    </source>
</evidence>
<evidence type="ECO:0000256" key="17">
    <source>
        <dbReference type="PIRSR" id="PIRSR600823-5"/>
    </source>
</evidence>
<feature type="binding site" evidence="15">
    <location>
        <position position="88"/>
    </location>
    <ligand>
        <name>Ca(2+)</name>
        <dbReference type="ChEBI" id="CHEBI:29108"/>
        <label>1</label>
    </ligand>
</feature>
<comment type="subcellular location">
    <subcellularLocation>
        <location evidence="18">Secreted</location>
    </subcellularLocation>
</comment>
<dbReference type="PANTHER" id="PTHR31517">
    <property type="match status" value="1"/>
</dbReference>
<dbReference type="InterPro" id="IPR033905">
    <property type="entry name" value="Secretory_peroxidase"/>
</dbReference>
<feature type="site" description="Transition state stabilizer" evidence="16">
    <location>
        <position position="62"/>
    </location>
</feature>
<feature type="disulfide bond" evidence="17">
    <location>
        <begin position="68"/>
        <end position="73"/>
    </location>
</feature>
<dbReference type="FunFam" id="1.10.420.10:FF:000006">
    <property type="entry name" value="Peroxidase"/>
    <property type="match status" value="1"/>
</dbReference>
<feature type="binding site" evidence="15">
    <location>
        <position position="262"/>
    </location>
    <ligand>
        <name>Ca(2+)</name>
        <dbReference type="ChEBI" id="CHEBI:29108"/>
        <label>2</label>
    </ligand>
</feature>
<evidence type="ECO:0000256" key="15">
    <source>
        <dbReference type="PIRSR" id="PIRSR600823-3"/>
    </source>
</evidence>
<evidence type="ECO:0000256" key="6">
    <source>
        <dbReference type="ARBA" id="ARBA00022617"/>
    </source>
</evidence>
<comment type="caution">
    <text evidence="20">The sequence shown here is derived from an EMBL/GenBank/DDBJ whole genome shotgun (WGS) entry which is preliminary data.</text>
</comment>
<gene>
    <name evidence="20" type="ORF">CRG98_039977</name>
</gene>
<evidence type="ECO:0000256" key="3">
    <source>
        <dbReference type="ARBA" id="ARBA00006873"/>
    </source>
</evidence>
<comment type="function">
    <text evidence="2">Removal of H(2)O(2), oxidation of toxic reductants, biosynthesis and degradation of lignin, suberization, auxin catabolism, response to environmental stresses such as wounding, pathogen attack and oxidative stress. These functions might be dependent on each isozyme/isoform in each plant tissue.</text>
</comment>
<dbReference type="SUPFAM" id="SSF48113">
    <property type="entry name" value="Heme-dependent peroxidases"/>
    <property type="match status" value="1"/>
</dbReference>
<evidence type="ECO:0000256" key="16">
    <source>
        <dbReference type="PIRSR" id="PIRSR600823-4"/>
    </source>
</evidence>
<dbReference type="GO" id="GO:0005576">
    <property type="term" value="C:extracellular region"/>
    <property type="evidence" value="ECO:0007669"/>
    <property type="project" value="UniProtKB-SubCell"/>
</dbReference>
<dbReference type="InterPro" id="IPR010255">
    <property type="entry name" value="Haem_peroxidase_sf"/>
</dbReference>
<dbReference type="Gene3D" id="1.10.520.10">
    <property type="match status" value="1"/>
</dbReference>
<evidence type="ECO:0000256" key="5">
    <source>
        <dbReference type="ARBA" id="ARBA00022559"/>
    </source>
</evidence>
<feature type="disulfide bond" evidence="17">
    <location>
        <begin position="120"/>
        <end position="338"/>
    </location>
</feature>
<keyword evidence="21" id="KW-1185">Reference proteome</keyword>
<comment type="similarity">
    <text evidence="18">Belongs to the peroxidase family. Classical plant (class III) peroxidase subfamily.</text>
</comment>
<dbReference type="CDD" id="cd00693">
    <property type="entry name" value="secretory_peroxidase"/>
    <property type="match status" value="1"/>
</dbReference>
<keyword evidence="10 15" id="KW-0408">Iron</keyword>